<comment type="caution">
    <text evidence="4">The sequence shown here is derived from an EMBL/GenBank/DDBJ whole genome shotgun (WGS) entry which is preliminary data.</text>
</comment>
<keyword evidence="2" id="KW-0342">GTP-binding</keyword>
<organism evidence="4 5">
    <name type="scientific">Candidatus Beckwithbacteria bacterium CG23_combo_of_CG06-09_8_20_14_all_47_9</name>
    <dbReference type="NCBI Taxonomy" id="1974498"/>
    <lineage>
        <taxon>Bacteria</taxon>
        <taxon>Candidatus Beckwithiibacteriota</taxon>
    </lineage>
</organism>
<dbReference type="Pfam" id="PF01467">
    <property type="entry name" value="CTP_transf_like"/>
    <property type="match status" value="1"/>
</dbReference>
<dbReference type="InterPro" id="IPR004821">
    <property type="entry name" value="Cyt_trans-like"/>
</dbReference>
<reference evidence="4 5" key="1">
    <citation type="submission" date="2017-09" db="EMBL/GenBank/DDBJ databases">
        <title>Depth-based differentiation of microbial function through sediment-hosted aquifers and enrichment of novel symbionts in the deep terrestrial subsurface.</title>
        <authorList>
            <person name="Probst A.J."/>
            <person name="Ladd B."/>
            <person name="Jarett J.K."/>
            <person name="Geller-Mcgrath D.E."/>
            <person name="Sieber C.M."/>
            <person name="Emerson J.B."/>
            <person name="Anantharaman K."/>
            <person name="Thomas B.C."/>
            <person name="Malmstrom R."/>
            <person name="Stieglmeier M."/>
            <person name="Klingl A."/>
            <person name="Woyke T."/>
            <person name="Ryan C.M."/>
            <person name="Banfield J.F."/>
        </authorList>
    </citation>
    <scope>NUCLEOTIDE SEQUENCE [LARGE SCALE GENOMIC DNA]</scope>
    <source>
        <strain evidence="4">CG23_combo_of_CG06-09_8_20_14_all_47_9</strain>
    </source>
</reference>
<dbReference type="GO" id="GO:0015937">
    <property type="term" value="P:coenzyme A biosynthetic process"/>
    <property type="evidence" value="ECO:0007669"/>
    <property type="project" value="InterPro"/>
</dbReference>
<evidence type="ECO:0000259" key="3">
    <source>
        <dbReference type="Pfam" id="PF01467"/>
    </source>
</evidence>
<dbReference type="InterPro" id="IPR007164">
    <property type="entry name" value="GTP-dep_dephospho-CoA_kin"/>
</dbReference>
<proteinExistence type="inferred from homology"/>
<dbReference type="PANTHER" id="PTHR40732:SF1">
    <property type="entry name" value="GTP-DEPENDENT DEPHOSPHO-COA KINASE"/>
    <property type="match status" value="1"/>
</dbReference>
<dbReference type="Proteomes" id="UP000231081">
    <property type="component" value="Unassembled WGS sequence"/>
</dbReference>
<dbReference type="Pfam" id="PF04019">
    <property type="entry name" value="DUF359"/>
    <property type="match status" value="1"/>
</dbReference>
<dbReference type="InterPro" id="IPR014729">
    <property type="entry name" value="Rossmann-like_a/b/a_fold"/>
</dbReference>
<feature type="domain" description="Cytidyltransferase-like" evidence="3">
    <location>
        <begin position="49"/>
        <end position="173"/>
    </location>
</feature>
<protein>
    <recommendedName>
        <fullName evidence="3">Cytidyltransferase-like domain-containing protein</fullName>
    </recommendedName>
</protein>
<dbReference type="GO" id="GO:0016301">
    <property type="term" value="F:kinase activity"/>
    <property type="evidence" value="ECO:0007669"/>
    <property type="project" value="InterPro"/>
</dbReference>
<evidence type="ECO:0000256" key="2">
    <source>
        <dbReference type="ARBA" id="ARBA00023134"/>
    </source>
</evidence>
<evidence type="ECO:0000313" key="5">
    <source>
        <dbReference type="Proteomes" id="UP000231081"/>
    </source>
</evidence>
<dbReference type="AlphaFoldDB" id="A0A2H0B4V8"/>
<accession>A0A2H0B4V8</accession>
<evidence type="ECO:0000256" key="1">
    <source>
        <dbReference type="ARBA" id="ARBA00022741"/>
    </source>
</evidence>
<dbReference type="SUPFAM" id="SSF52374">
    <property type="entry name" value="Nucleotidylyl transferase"/>
    <property type="match status" value="1"/>
</dbReference>
<dbReference type="GO" id="GO:0005525">
    <property type="term" value="F:GTP binding"/>
    <property type="evidence" value="ECO:0007669"/>
    <property type="project" value="UniProtKB-KW"/>
</dbReference>
<sequence>MAIKNINVIHKFPPKADQPRADKTGSLPFGAPLHLIELYIMRFNLVAVAGTFDHLHLGHKKLLEAAKENGKKVIVGLCQKSMLVNKLYPQSIESYEIRRQSVAKFKPGQIIPLSEIYGPAATSTKIDAIVCSQLSRPNVEKINQRRHNPLTIIEVPLVRCSHGQPLSSSLVRQGLVNRQGFFYPQIFNRDLKLPLSLRPLLQKPFTPVIKKISRPKFGVIAVGDIAAISLLNQKIVPNLAIVDLKTKRRQIFPHLQALGLKSGLTAPNPAGIITNYSVRQLLNCFSQKQSSLLIDGEEDLLVLPAILLSPLQTTIFYGQPDQGLVKITVTEAAKTKALKFLQQFI</sequence>
<name>A0A2H0B4V8_9BACT</name>
<keyword evidence="1" id="KW-0547">Nucleotide-binding</keyword>
<dbReference type="PANTHER" id="PTHR40732">
    <property type="entry name" value="UPF0218 PROTEIN TK1697"/>
    <property type="match status" value="1"/>
</dbReference>
<dbReference type="HAMAP" id="MF_00590">
    <property type="entry name" value="Dephospho_CoA_kinase_GTP_dep"/>
    <property type="match status" value="1"/>
</dbReference>
<evidence type="ECO:0000313" key="4">
    <source>
        <dbReference type="EMBL" id="PIP52689.1"/>
    </source>
</evidence>
<dbReference type="NCBIfam" id="TIGR00125">
    <property type="entry name" value="cyt_tran_rel"/>
    <property type="match status" value="1"/>
</dbReference>
<gene>
    <name evidence="4" type="ORF">COX09_00175</name>
</gene>
<dbReference type="Gene3D" id="3.40.50.620">
    <property type="entry name" value="HUPs"/>
    <property type="match status" value="1"/>
</dbReference>
<dbReference type="EMBL" id="PCSQ01000004">
    <property type="protein sequence ID" value="PIP52689.1"/>
    <property type="molecule type" value="Genomic_DNA"/>
</dbReference>